<evidence type="ECO:0000256" key="1">
    <source>
        <dbReference type="SAM" id="MobiDB-lite"/>
    </source>
</evidence>
<keyword evidence="3" id="KW-1185">Reference proteome</keyword>
<organism evidence="2 3">
    <name type="scientific">Actinomyces ruminis</name>
    <dbReference type="NCBI Taxonomy" id="1937003"/>
    <lineage>
        <taxon>Bacteria</taxon>
        <taxon>Bacillati</taxon>
        <taxon>Actinomycetota</taxon>
        <taxon>Actinomycetes</taxon>
        <taxon>Actinomycetales</taxon>
        <taxon>Actinomycetaceae</taxon>
        <taxon>Actinomyces</taxon>
    </lineage>
</organism>
<dbReference type="Proteomes" id="UP000194577">
    <property type="component" value="Unassembled WGS sequence"/>
</dbReference>
<feature type="region of interest" description="Disordered" evidence="1">
    <location>
        <begin position="1"/>
        <end position="52"/>
    </location>
</feature>
<protein>
    <recommendedName>
        <fullName evidence="4">Transposase DDE domain-containing protein</fullName>
    </recommendedName>
</protein>
<comment type="caution">
    <text evidence="2">The sequence shown here is derived from an EMBL/GenBank/DDBJ whole genome shotgun (WGS) entry which is preliminary data.</text>
</comment>
<evidence type="ECO:0000313" key="2">
    <source>
        <dbReference type="EMBL" id="PHP52744.1"/>
    </source>
</evidence>
<reference evidence="2 3" key="1">
    <citation type="submission" date="2017-10" db="EMBL/GenBank/DDBJ databases">
        <title>Draft genome sequence of cellulolytic Actinomyces sp CtC72 isolated from cattle rumen fluid.</title>
        <authorList>
            <person name="Joshi A.J."/>
            <person name="Vasudevan G."/>
            <person name="Lanjekar V.B."/>
            <person name="Hivarkar S."/>
            <person name="Engineer A."/>
            <person name="Pore S.D."/>
            <person name="Dhakephalkar P.K."/>
            <person name="Dagar S."/>
        </authorList>
    </citation>
    <scope>NUCLEOTIDE SEQUENCE [LARGE SCALE GENOMIC DNA]</scope>
    <source>
        <strain evidence="3">CtC72</strain>
    </source>
</reference>
<proteinExistence type="predicted"/>
<dbReference type="EMBL" id="MTPX02000041">
    <property type="protein sequence ID" value="PHP52744.1"/>
    <property type="molecule type" value="Genomic_DNA"/>
</dbReference>
<evidence type="ECO:0008006" key="4">
    <source>
        <dbReference type="Google" id="ProtNLM"/>
    </source>
</evidence>
<feature type="compositionally biased region" description="Low complexity" evidence="1">
    <location>
        <begin position="1"/>
        <end position="17"/>
    </location>
</feature>
<accession>A0ABX4MB98</accession>
<name>A0ABX4MB98_9ACTO</name>
<sequence>MPTAAGPATGTPSPATTNKVTGASPATIPVKADQADYRKARGRLGGRPPTFDPIAYKDCNAVERGFGRLK</sequence>
<evidence type="ECO:0000313" key="3">
    <source>
        <dbReference type="Proteomes" id="UP000194577"/>
    </source>
</evidence>
<gene>
    <name evidence="2" type="ORF">BW737_007820</name>
</gene>